<sequence length="252" mass="28772">MLNSECIQLDSSKSLHVIEIESITEDTKKLLDTYFVSICEGDSDSKIDLVKKRLAKFLETKSVEIQMGAIAEFFVHLYLNQLSFKQEFLFFNLEENSIKKGFDGLFSKDYETFLVESKSGALLTKGISHKKKLNTAYTDLKNYVSGKCEKGKNNPWKNAYNHASHIDVGAEKGIRKKIAKLRDMYDSGKYTNIKDYKIIPCSTIFLNSVLSSNKNSEILLEHEFLKEYDCMSLDAICISKNGLELFKNYLGE</sequence>
<dbReference type="InterPro" id="IPR014976">
    <property type="entry name" value="AbpA_HamA_C"/>
</dbReference>
<evidence type="ECO:0000313" key="2">
    <source>
        <dbReference type="EMBL" id="GLQ73897.1"/>
    </source>
</evidence>
<gene>
    <name evidence="2" type="ORF">GCM10007932_32570</name>
</gene>
<feature type="domain" description="Anti-bacteriophage protein A/HamA C-terminal" evidence="1">
    <location>
        <begin position="46"/>
        <end position="237"/>
    </location>
</feature>
<evidence type="ECO:0000259" key="1">
    <source>
        <dbReference type="Pfam" id="PF08878"/>
    </source>
</evidence>
<dbReference type="RefSeq" id="WP_224055475.1">
    <property type="nucleotide sequence ID" value="NZ_AP025145.1"/>
</dbReference>
<organism evidence="2 3">
    <name type="scientific">Vibrio penaeicida</name>
    <dbReference type="NCBI Taxonomy" id="104609"/>
    <lineage>
        <taxon>Bacteria</taxon>
        <taxon>Pseudomonadati</taxon>
        <taxon>Pseudomonadota</taxon>
        <taxon>Gammaproteobacteria</taxon>
        <taxon>Vibrionales</taxon>
        <taxon>Vibrionaceae</taxon>
        <taxon>Vibrio</taxon>
    </lineage>
</organism>
<reference evidence="3" key="1">
    <citation type="journal article" date="2019" name="Int. J. Syst. Evol. Microbiol.">
        <title>The Global Catalogue of Microorganisms (GCM) 10K type strain sequencing project: providing services to taxonomists for standard genome sequencing and annotation.</title>
        <authorList>
            <consortium name="The Broad Institute Genomics Platform"/>
            <consortium name="The Broad Institute Genome Sequencing Center for Infectious Disease"/>
            <person name="Wu L."/>
            <person name="Ma J."/>
        </authorList>
    </citation>
    <scope>NUCLEOTIDE SEQUENCE [LARGE SCALE GENOMIC DNA]</scope>
    <source>
        <strain evidence="3">NBRC 15640</strain>
    </source>
</reference>
<protein>
    <recommendedName>
        <fullName evidence="1">Anti-bacteriophage protein A/HamA C-terminal domain-containing protein</fullName>
    </recommendedName>
</protein>
<dbReference type="Proteomes" id="UP001156690">
    <property type="component" value="Unassembled WGS sequence"/>
</dbReference>
<dbReference type="Pfam" id="PF08878">
    <property type="entry name" value="HamA"/>
    <property type="match status" value="1"/>
</dbReference>
<name>A0AAV5NTG1_9VIBR</name>
<evidence type="ECO:0000313" key="3">
    <source>
        <dbReference type="Proteomes" id="UP001156690"/>
    </source>
</evidence>
<comment type="caution">
    <text evidence="2">The sequence shown here is derived from an EMBL/GenBank/DDBJ whole genome shotgun (WGS) entry which is preliminary data.</text>
</comment>
<dbReference type="EMBL" id="BSNX01000041">
    <property type="protein sequence ID" value="GLQ73897.1"/>
    <property type="molecule type" value="Genomic_DNA"/>
</dbReference>
<accession>A0AAV5NTG1</accession>
<dbReference type="AlphaFoldDB" id="A0AAV5NTG1"/>
<proteinExistence type="predicted"/>
<keyword evidence="3" id="KW-1185">Reference proteome</keyword>